<feature type="region of interest" description="Disordered" evidence="1">
    <location>
        <begin position="1"/>
        <end position="20"/>
    </location>
</feature>
<name>A0A9X3UJE0_9HYPH</name>
<dbReference type="EMBL" id="JAPJZI010000001">
    <property type="protein sequence ID" value="MDA5399315.1"/>
    <property type="molecule type" value="Genomic_DNA"/>
</dbReference>
<evidence type="ECO:0000313" key="2">
    <source>
        <dbReference type="EMBL" id="MDA5399315.1"/>
    </source>
</evidence>
<dbReference type="AlphaFoldDB" id="A0A9X3UJE0"/>
<protein>
    <submittedName>
        <fullName evidence="2">Uncharacterized protein</fullName>
    </submittedName>
</protein>
<organism evidence="2 3">
    <name type="scientific">Hoeflea prorocentri</name>
    <dbReference type="NCBI Taxonomy" id="1922333"/>
    <lineage>
        <taxon>Bacteria</taxon>
        <taxon>Pseudomonadati</taxon>
        <taxon>Pseudomonadota</taxon>
        <taxon>Alphaproteobacteria</taxon>
        <taxon>Hyphomicrobiales</taxon>
        <taxon>Rhizobiaceae</taxon>
        <taxon>Hoeflea</taxon>
    </lineage>
</organism>
<sequence>MADIIQLNSRMTPRRPRRPRNYVRHESATVLMFTGVRYETKQGSKGLPVKQSRRGKA</sequence>
<keyword evidence="3" id="KW-1185">Reference proteome</keyword>
<comment type="caution">
    <text evidence="2">The sequence shown here is derived from an EMBL/GenBank/DDBJ whole genome shotgun (WGS) entry which is preliminary data.</text>
</comment>
<gene>
    <name evidence="2" type="ORF">OQ273_12090</name>
</gene>
<accession>A0A9X3UJE0</accession>
<reference evidence="2" key="1">
    <citation type="submission" date="2022-11" db="EMBL/GenBank/DDBJ databases">
        <title>Draft genome sequence of Hoeflea poritis E7-10 and Hoeflea prorocentri PM5-8, separated from scleractinian coral Porites lutea and marine dinoflagellate.</title>
        <authorList>
            <person name="Zhang G."/>
            <person name="Wei Q."/>
            <person name="Cai L."/>
        </authorList>
    </citation>
    <scope>NUCLEOTIDE SEQUENCE</scope>
    <source>
        <strain evidence="2">PM5-8</strain>
    </source>
</reference>
<evidence type="ECO:0000256" key="1">
    <source>
        <dbReference type="SAM" id="MobiDB-lite"/>
    </source>
</evidence>
<proteinExistence type="predicted"/>
<dbReference type="RefSeq" id="WP_267990756.1">
    <property type="nucleotide sequence ID" value="NZ_JAPJZI010000001.1"/>
</dbReference>
<dbReference type="Proteomes" id="UP001151234">
    <property type="component" value="Unassembled WGS sequence"/>
</dbReference>
<feature type="compositionally biased region" description="Polar residues" evidence="1">
    <location>
        <begin position="1"/>
        <end position="11"/>
    </location>
</feature>
<evidence type="ECO:0000313" key="3">
    <source>
        <dbReference type="Proteomes" id="UP001151234"/>
    </source>
</evidence>